<dbReference type="Gene3D" id="3.80.20.20">
    <property type="entry name" value="Receptor L-domain"/>
    <property type="match status" value="4"/>
</dbReference>
<dbReference type="InterPro" id="IPR036941">
    <property type="entry name" value="Rcpt_L-dom_sf"/>
</dbReference>
<accession>E3N1H6</accession>
<feature type="domain" description="Receptor L-domain" evidence="2">
    <location>
        <begin position="171"/>
        <end position="273"/>
    </location>
</feature>
<feature type="domain" description="Receptor L-domain" evidence="2">
    <location>
        <begin position="636"/>
        <end position="724"/>
    </location>
</feature>
<keyword evidence="4" id="KW-1185">Reference proteome</keyword>
<keyword evidence="1" id="KW-0472">Membrane</keyword>
<reference evidence="3" key="1">
    <citation type="submission" date="2007-07" db="EMBL/GenBank/DDBJ databases">
        <title>PCAP assembly of the Caenorhabditis remanei genome.</title>
        <authorList>
            <consortium name="The Caenorhabditis remanei Sequencing Consortium"/>
            <person name="Wilson R.K."/>
        </authorList>
    </citation>
    <scope>NUCLEOTIDE SEQUENCE [LARGE SCALE GENOMIC DNA]</scope>
    <source>
        <strain evidence="3">PB4641</strain>
    </source>
</reference>
<dbReference type="FunCoup" id="E3N1H6">
    <property type="interactions" value="1083"/>
</dbReference>
<dbReference type="InterPro" id="IPR000494">
    <property type="entry name" value="Rcpt_L-dom"/>
</dbReference>
<dbReference type="SUPFAM" id="SSF52058">
    <property type="entry name" value="L domain-like"/>
    <property type="match status" value="5"/>
</dbReference>
<dbReference type="Pfam" id="PF01030">
    <property type="entry name" value="Recep_L_domain"/>
    <property type="match status" value="4"/>
</dbReference>
<name>E3N1H6_CAERE</name>
<evidence type="ECO:0000259" key="2">
    <source>
        <dbReference type="Pfam" id="PF01030"/>
    </source>
</evidence>
<dbReference type="HOGENOM" id="CLU_284452_0_0_1"/>
<feature type="transmembrane region" description="Helical" evidence="1">
    <location>
        <begin position="871"/>
        <end position="890"/>
    </location>
</feature>
<dbReference type="AlphaFoldDB" id="E3N1H6"/>
<evidence type="ECO:0000256" key="1">
    <source>
        <dbReference type="SAM" id="Phobius"/>
    </source>
</evidence>
<gene>
    <name evidence="3" type="ORF">CRE_13607</name>
</gene>
<dbReference type="Gene3D" id="1.20.1070.10">
    <property type="entry name" value="Rhodopsin 7-helix transmembrane proteins"/>
    <property type="match status" value="1"/>
</dbReference>
<feature type="transmembrane region" description="Helical" evidence="1">
    <location>
        <begin position="1047"/>
        <end position="1065"/>
    </location>
</feature>
<feature type="transmembrane region" description="Helical" evidence="1">
    <location>
        <begin position="902"/>
        <end position="925"/>
    </location>
</feature>
<feature type="transmembrane region" description="Helical" evidence="1">
    <location>
        <begin position="962"/>
        <end position="983"/>
    </location>
</feature>
<dbReference type="SUPFAM" id="SSF81321">
    <property type="entry name" value="Family A G protein-coupled receptor-like"/>
    <property type="match status" value="1"/>
</dbReference>
<keyword evidence="1" id="KW-0812">Transmembrane</keyword>
<keyword evidence="1" id="KW-1133">Transmembrane helix</keyword>
<dbReference type="Proteomes" id="UP000008281">
    <property type="component" value="Unassembled WGS sequence"/>
</dbReference>
<feature type="transmembrane region" description="Helical" evidence="1">
    <location>
        <begin position="812"/>
        <end position="832"/>
    </location>
</feature>
<feature type="domain" description="Receptor L-domain" evidence="2">
    <location>
        <begin position="318"/>
        <end position="413"/>
    </location>
</feature>
<protein>
    <recommendedName>
        <fullName evidence="2">Receptor L-domain domain-containing protein</fullName>
    </recommendedName>
</protein>
<dbReference type="OrthoDB" id="5869109at2759"/>
<sequence>MAFFNTAENECYHPRCIFEHSEITSETVPFFPKCEEICGILVFNSNTDLSEDQLENVFKNMKILNGGIRIENSRLKSLSFFTVSKKEQRFGFDCKSNRLIIRNNSLLTDVKILWKFYYFQSDTDECEIVIENNTKLDVSTLCDYGYLHSITGIKVTGNMRDCGCYNTDLNKCQVLFGGLRLINTTILPTLSPIMEIRGDILIQDTNFEDLSFLGNLQRLVISDAGKKEKMTINIRNNRQMTRLGLPFLKQIKNIWNSDIFANLENLSPDFCMTIEEMIIFLEYKINFVNLHAKFCDDPVNLHNLKLCHFESMKHLEQKCRYILGDLMIESGDEEYIHKLGTVTHIFGTMTIRNTNLQSLIIMHGLSYMVSLKGTPIIRLESNKNLSNTLFPSMKHIITTGGLYVMLSDNNRQLHCDKLSLFQSSFSVPVGCFGGNRGCPSQKMNALEMKFYQNCTTLSGGLILTDTSSDLSKIETINGAIEISNTSFKNLDFLESLKTVNYMDADGIMINIHSNVKMTRLGLMSLTFMVFRLEQFTRRSVSDLFSLVDKYSTGHKECDTSSFYLKIVNFTLTSHDTFTMNLEKLHPDFCVTISEMVVFLESSVVFRYLDARLCDFNPSELTPKTCRLTNLSSLDSNCVYLIGDLRIDSGDEEYVEKLKMVSVIIGSLTIKNTAVTDLSFLGNLRKIGNLNESTSIIQITNNTNLLTIDSLKIDNFQFSKIIFHTMRYLFLTTPKPGTSTERWLGKESGDYYFYNGGPVENWDTRPDYIFSEETKQKTIASTELIDHIVSFIGLFLNLIHFIILTRKALRQNVVFIIIIGICVCDMQIFLTSITERLCGYRARRAPFEGFCETPKEYRYYYCEMSSKGLQTYGRFASAFLALSAAIIRILSASFPMSSLVDNWILNTFTGICIIVVTWTVCGYYYWQNYTDLYVQIDYDGGCITFPEQKYMDASIYDEGYFEYFLTALFIIVTFILLVTLGITYRRRMNLGIDKGSSTSMLVVMMAMSFLISEPINNIKFTMDDRYRFENGNKVKTQIMDMFEYVTKIVLHLIAIFHCFICFFLSSEYREVKEFTKPVTTSMGTSRTLRSSRS</sequence>
<feature type="domain" description="Receptor L-domain" evidence="2">
    <location>
        <begin position="453"/>
        <end position="526"/>
    </location>
</feature>
<dbReference type="InterPro" id="IPR053079">
    <property type="entry name" value="SPS2_domain"/>
</dbReference>
<dbReference type="PANTHER" id="PTHR21662">
    <property type="entry name" value="RECEPTOR PROTEIN-TYROSINE KINASE"/>
    <property type="match status" value="1"/>
</dbReference>
<dbReference type="eggNOG" id="ENOG502TJE5">
    <property type="taxonomic scope" value="Eukaryota"/>
</dbReference>
<feature type="transmembrane region" description="Helical" evidence="1">
    <location>
        <begin position="783"/>
        <end position="803"/>
    </location>
</feature>
<dbReference type="InParanoid" id="E3N1H6"/>
<evidence type="ECO:0000313" key="4">
    <source>
        <dbReference type="Proteomes" id="UP000008281"/>
    </source>
</evidence>
<evidence type="ECO:0000313" key="3">
    <source>
        <dbReference type="EMBL" id="EFO83252.1"/>
    </source>
</evidence>
<feature type="transmembrane region" description="Helical" evidence="1">
    <location>
        <begin position="995"/>
        <end position="1014"/>
    </location>
</feature>
<dbReference type="EMBL" id="DS268508">
    <property type="protein sequence ID" value="EFO83252.1"/>
    <property type="molecule type" value="Genomic_DNA"/>
</dbReference>
<dbReference type="InterPro" id="IPR019427">
    <property type="entry name" value="7TM_GPCR_serpentine_rcpt_Srw"/>
</dbReference>
<proteinExistence type="predicted"/>
<organism evidence="4">
    <name type="scientific">Caenorhabditis remanei</name>
    <name type="common">Caenorhabditis vulgaris</name>
    <dbReference type="NCBI Taxonomy" id="31234"/>
    <lineage>
        <taxon>Eukaryota</taxon>
        <taxon>Metazoa</taxon>
        <taxon>Ecdysozoa</taxon>
        <taxon>Nematoda</taxon>
        <taxon>Chromadorea</taxon>
        <taxon>Rhabditida</taxon>
        <taxon>Rhabditina</taxon>
        <taxon>Rhabditomorpha</taxon>
        <taxon>Rhabditoidea</taxon>
        <taxon>Rhabditidae</taxon>
        <taxon>Peloderinae</taxon>
        <taxon>Caenorhabditis</taxon>
    </lineage>
</organism>
<dbReference type="PANTHER" id="PTHR21662:SF14">
    <property type="entry name" value="INSULIN_EGF-RECEPTOR L DOMAIN PROTEIN-RELATED"/>
    <property type="match status" value="1"/>
</dbReference>
<dbReference type="GO" id="GO:0008528">
    <property type="term" value="F:G protein-coupled peptide receptor activity"/>
    <property type="evidence" value="ECO:0007669"/>
    <property type="project" value="InterPro"/>
</dbReference>
<dbReference type="Pfam" id="PF10324">
    <property type="entry name" value="7TM_GPCR_Srw"/>
    <property type="match status" value="1"/>
</dbReference>